<evidence type="ECO:0000259" key="5">
    <source>
        <dbReference type="Pfam" id="PF00582"/>
    </source>
</evidence>
<dbReference type="Proteomes" id="UP000199459">
    <property type="component" value="Unassembled WGS sequence"/>
</dbReference>
<dbReference type="RefSeq" id="WP_090634581.1">
    <property type="nucleotide sequence ID" value="NZ_FOCP01000032.1"/>
</dbReference>
<dbReference type="OrthoDB" id="239260at2"/>
<proteinExistence type="inferred from homology"/>
<keyword evidence="3" id="KW-0963">Cytoplasm</keyword>
<name>A0A1H8IG18_9PROT</name>
<accession>A0A1H8IG18</accession>
<dbReference type="InterPro" id="IPR006015">
    <property type="entry name" value="Universal_stress_UspA"/>
</dbReference>
<comment type="subcellular location">
    <subcellularLocation>
        <location evidence="1">Cytoplasm</location>
    </subcellularLocation>
</comment>
<evidence type="ECO:0000256" key="1">
    <source>
        <dbReference type="ARBA" id="ARBA00004496"/>
    </source>
</evidence>
<dbReference type="SUPFAM" id="SSF52402">
    <property type="entry name" value="Adenine nucleotide alpha hydrolases-like"/>
    <property type="match status" value="2"/>
</dbReference>
<dbReference type="PANTHER" id="PTHR47892:SF1">
    <property type="entry name" value="UNIVERSAL STRESS PROTEIN E"/>
    <property type="match status" value="1"/>
</dbReference>
<evidence type="ECO:0000256" key="4">
    <source>
        <dbReference type="ARBA" id="ARBA00037131"/>
    </source>
</evidence>
<feature type="domain" description="UspA" evidence="5">
    <location>
        <begin position="5"/>
        <end position="142"/>
    </location>
</feature>
<sequence>MKLFNNLLYVFEQSIAQDTAIARAVSLAQNNQARLTIIDVIPEQTAKIGIPPGGPASADLTAAMIAQRRQMLKSLIAPYTKHLDFGIEILVGIKFLEVIRAVLRNDYDLVIKLAENPDWVERLFGSDDMHLLRKCPCPIWLMKPKEKPNYERIVAAVDFDPYEIESDEQALNQLILGMASSLALSDFAQLHLVHVWDAPEAGFVSLWADNPKAAEMSMVEATHAQHKAGMDTLIRMISEQISAEAYKYLTPRVHLLMGSAQKAIPALVKELKADLVVMGTVARTGIPGFIIGNTAEAILDQLQCSVLAVKPPGFVSPVPREP</sequence>
<dbReference type="PANTHER" id="PTHR47892">
    <property type="entry name" value="UNIVERSAL STRESS PROTEIN E"/>
    <property type="match status" value="1"/>
</dbReference>
<evidence type="ECO:0000256" key="3">
    <source>
        <dbReference type="ARBA" id="ARBA00022490"/>
    </source>
</evidence>
<comment type="similarity">
    <text evidence="2">Belongs to the universal stress protein A family.</text>
</comment>
<dbReference type="PRINTS" id="PR01438">
    <property type="entry name" value="UNVRSLSTRESS"/>
</dbReference>
<evidence type="ECO:0000256" key="2">
    <source>
        <dbReference type="ARBA" id="ARBA00008791"/>
    </source>
</evidence>
<dbReference type="GO" id="GO:0005737">
    <property type="term" value="C:cytoplasm"/>
    <property type="evidence" value="ECO:0007669"/>
    <property type="project" value="UniProtKB-SubCell"/>
</dbReference>
<dbReference type="InterPro" id="IPR006016">
    <property type="entry name" value="UspA"/>
</dbReference>
<evidence type="ECO:0000313" key="7">
    <source>
        <dbReference type="Proteomes" id="UP000199459"/>
    </source>
</evidence>
<gene>
    <name evidence="6" type="ORF">SAMN05216325_1329</name>
</gene>
<organism evidence="6 7">
    <name type="scientific">Nitrosomonas marina</name>
    <dbReference type="NCBI Taxonomy" id="917"/>
    <lineage>
        <taxon>Bacteria</taxon>
        <taxon>Pseudomonadati</taxon>
        <taxon>Pseudomonadota</taxon>
        <taxon>Betaproteobacteria</taxon>
        <taxon>Nitrosomonadales</taxon>
        <taxon>Nitrosomonadaceae</taxon>
        <taxon>Nitrosomonas</taxon>
    </lineage>
</organism>
<feature type="domain" description="UspA" evidence="5">
    <location>
        <begin position="150"/>
        <end position="310"/>
    </location>
</feature>
<reference evidence="6 7" key="1">
    <citation type="submission" date="2016-10" db="EMBL/GenBank/DDBJ databases">
        <authorList>
            <person name="de Groot N.N."/>
        </authorList>
    </citation>
    <scope>NUCLEOTIDE SEQUENCE [LARGE SCALE GENOMIC DNA]</scope>
    <source>
        <strain evidence="6 7">Nm22</strain>
    </source>
</reference>
<dbReference type="EMBL" id="FOCP01000032">
    <property type="protein sequence ID" value="SEN67311.1"/>
    <property type="molecule type" value="Genomic_DNA"/>
</dbReference>
<dbReference type="Gene3D" id="3.40.50.12370">
    <property type="match status" value="1"/>
</dbReference>
<evidence type="ECO:0000313" key="6">
    <source>
        <dbReference type="EMBL" id="SEN67311.1"/>
    </source>
</evidence>
<protein>
    <submittedName>
        <fullName evidence="6">Nucleotide-binding universal stress protein, UspA family</fullName>
    </submittedName>
</protein>
<dbReference type="Pfam" id="PF00582">
    <property type="entry name" value="Usp"/>
    <property type="match status" value="2"/>
</dbReference>
<dbReference type="AlphaFoldDB" id="A0A1H8IG18"/>
<comment type="function">
    <text evidence="4">Required for resistance to DNA-damaging agents.</text>
</comment>
<dbReference type="STRING" id="917.SAMN05216326_101153"/>